<proteinExistence type="predicted"/>
<evidence type="ECO:0000313" key="2">
    <source>
        <dbReference type="Proteomes" id="UP000199608"/>
    </source>
</evidence>
<dbReference type="RefSeq" id="WP_092230618.1">
    <property type="nucleotide sequence ID" value="NZ_FNLL01000002.1"/>
</dbReference>
<dbReference type="Proteomes" id="UP000199608">
    <property type="component" value="Unassembled WGS sequence"/>
</dbReference>
<organism evidence="1 2">
    <name type="scientific">Desulfobacula phenolica</name>
    <dbReference type="NCBI Taxonomy" id="90732"/>
    <lineage>
        <taxon>Bacteria</taxon>
        <taxon>Pseudomonadati</taxon>
        <taxon>Thermodesulfobacteriota</taxon>
        <taxon>Desulfobacteria</taxon>
        <taxon>Desulfobacterales</taxon>
        <taxon>Desulfobacteraceae</taxon>
        <taxon>Desulfobacula</taxon>
    </lineage>
</organism>
<gene>
    <name evidence="1" type="ORF">SAMN04487931_102276</name>
</gene>
<keyword evidence="2" id="KW-1185">Reference proteome</keyword>
<protein>
    <submittedName>
        <fullName evidence="1">Uncharacterized protein</fullName>
    </submittedName>
</protein>
<evidence type="ECO:0000313" key="1">
    <source>
        <dbReference type="EMBL" id="SDT87273.1"/>
    </source>
</evidence>
<name>A0A1H2DWN5_9BACT</name>
<reference evidence="2" key="1">
    <citation type="submission" date="2016-10" db="EMBL/GenBank/DDBJ databases">
        <authorList>
            <person name="Varghese N."/>
            <person name="Submissions S."/>
        </authorList>
    </citation>
    <scope>NUCLEOTIDE SEQUENCE [LARGE SCALE GENOMIC DNA]</scope>
    <source>
        <strain evidence="2">DSM 3384</strain>
    </source>
</reference>
<dbReference type="AlphaFoldDB" id="A0A1H2DWN5"/>
<dbReference type="EMBL" id="FNLL01000002">
    <property type="protein sequence ID" value="SDT87273.1"/>
    <property type="molecule type" value="Genomic_DNA"/>
</dbReference>
<sequence length="98" mass="10840">MVIISNVTYPPESTKEIAKRYLKAPVLPEFLNKKGPYVSASKTGGMNSITFYELSNDRLAEGLKAIGESLAIYFGVPGYKYDLKPYFELEEGLAILGL</sequence>
<accession>A0A1H2DWN5</accession>